<accession>A0AAD7SRT3</accession>
<dbReference type="InterPro" id="IPR001073">
    <property type="entry name" value="C1q_dom"/>
</dbReference>
<evidence type="ECO:0000256" key="2">
    <source>
        <dbReference type="ARBA" id="ARBA00022525"/>
    </source>
</evidence>
<dbReference type="PANTHER" id="PTHR22923">
    <property type="entry name" value="CEREBELLIN-RELATED"/>
    <property type="match status" value="1"/>
</dbReference>
<dbReference type="AlphaFoldDB" id="A0AAD7SRT3"/>
<feature type="signal peptide" evidence="6">
    <location>
        <begin position="1"/>
        <end position="19"/>
    </location>
</feature>
<evidence type="ECO:0000256" key="1">
    <source>
        <dbReference type="ARBA" id="ARBA00004613"/>
    </source>
</evidence>
<dbReference type="InterPro" id="IPR050822">
    <property type="entry name" value="Cerebellin_Synaptic_Org"/>
</dbReference>
<feature type="chain" id="PRO_5042249066" description="C1q domain-containing protein" evidence="6">
    <location>
        <begin position="20"/>
        <end position="268"/>
    </location>
</feature>
<comment type="caution">
    <text evidence="8">The sequence shown here is derived from an EMBL/GenBank/DDBJ whole genome shotgun (WGS) entry which is preliminary data.</text>
</comment>
<dbReference type="SUPFAM" id="SSF49842">
    <property type="entry name" value="TNF-like"/>
    <property type="match status" value="2"/>
</dbReference>
<feature type="compositionally biased region" description="Basic and acidic residues" evidence="5">
    <location>
        <begin position="241"/>
        <end position="250"/>
    </location>
</feature>
<feature type="coiled-coil region" evidence="4">
    <location>
        <begin position="51"/>
        <end position="78"/>
    </location>
</feature>
<keyword evidence="4" id="KW-0175">Coiled coil</keyword>
<feature type="domain" description="C1q" evidence="7">
    <location>
        <begin position="207"/>
        <end position="268"/>
    </location>
</feature>
<dbReference type="InterPro" id="IPR008983">
    <property type="entry name" value="Tumour_necrosis_fac-like_dom"/>
</dbReference>
<protein>
    <recommendedName>
        <fullName evidence="7">C1q domain-containing protein</fullName>
    </recommendedName>
</protein>
<sequence length="268" mass="29484">MRNSVASVVLLCCLTEAQVQILGAEEVSVNDITPQGHAGEGQTQIACQPDIHTMLRELAAMETRLEAAERQVEELRRVNRDRPKVAFSAALQGNGHIGPFNVETTLVYRTVFTNIGNAYNPNTVAQAQILKAEEVSVNDITPQGHAGEEQSREDQIQNQNQMSGSAVKTVTQITCQADIHTVLRELAAMETRLEATQRQVEELRRVNRGIFVVPVGGVYYFRFSIYAPGAQNMSVRLHKNGEHNEQDNDSSKASSNGVSLQLESGDQI</sequence>
<gene>
    <name evidence="8" type="ORF">AAFF_G00292930</name>
</gene>
<dbReference type="GO" id="GO:0005576">
    <property type="term" value="C:extracellular region"/>
    <property type="evidence" value="ECO:0007669"/>
    <property type="project" value="UniProtKB-SubCell"/>
</dbReference>
<dbReference type="Pfam" id="PF00386">
    <property type="entry name" value="C1q"/>
    <property type="match status" value="1"/>
</dbReference>
<feature type="compositionally biased region" description="Polar residues" evidence="5">
    <location>
        <begin position="251"/>
        <end position="268"/>
    </location>
</feature>
<dbReference type="EMBL" id="JAINUG010000041">
    <property type="protein sequence ID" value="KAJ8407017.1"/>
    <property type="molecule type" value="Genomic_DNA"/>
</dbReference>
<dbReference type="Gene3D" id="2.60.120.40">
    <property type="match status" value="1"/>
</dbReference>
<dbReference type="PANTHER" id="PTHR22923:SF102">
    <property type="entry name" value="CEREBELLIN 13-RELATED"/>
    <property type="match status" value="1"/>
</dbReference>
<evidence type="ECO:0000256" key="4">
    <source>
        <dbReference type="SAM" id="Coils"/>
    </source>
</evidence>
<proteinExistence type="predicted"/>
<evidence type="ECO:0000313" key="9">
    <source>
        <dbReference type="Proteomes" id="UP001221898"/>
    </source>
</evidence>
<evidence type="ECO:0000259" key="7">
    <source>
        <dbReference type="Pfam" id="PF00386"/>
    </source>
</evidence>
<comment type="subcellular location">
    <subcellularLocation>
        <location evidence="1">Secreted</location>
    </subcellularLocation>
</comment>
<reference evidence="8" key="1">
    <citation type="journal article" date="2023" name="Science">
        <title>Genome structures resolve the early diversification of teleost fishes.</title>
        <authorList>
            <person name="Parey E."/>
            <person name="Louis A."/>
            <person name="Montfort J."/>
            <person name="Bouchez O."/>
            <person name="Roques C."/>
            <person name="Iampietro C."/>
            <person name="Lluch J."/>
            <person name="Castinel A."/>
            <person name="Donnadieu C."/>
            <person name="Desvignes T."/>
            <person name="Floi Bucao C."/>
            <person name="Jouanno E."/>
            <person name="Wen M."/>
            <person name="Mejri S."/>
            <person name="Dirks R."/>
            <person name="Jansen H."/>
            <person name="Henkel C."/>
            <person name="Chen W.J."/>
            <person name="Zahm M."/>
            <person name="Cabau C."/>
            <person name="Klopp C."/>
            <person name="Thompson A.W."/>
            <person name="Robinson-Rechavi M."/>
            <person name="Braasch I."/>
            <person name="Lecointre G."/>
            <person name="Bobe J."/>
            <person name="Postlethwait J.H."/>
            <person name="Berthelot C."/>
            <person name="Roest Crollius H."/>
            <person name="Guiguen Y."/>
        </authorList>
    </citation>
    <scope>NUCLEOTIDE SEQUENCE</scope>
    <source>
        <strain evidence="8">NC1722</strain>
    </source>
</reference>
<dbReference type="Proteomes" id="UP001221898">
    <property type="component" value="Unassembled WGS sequence"/>
</dbReference>
<name>A0AAD7SRT3_9TELE</name>
<evidence type="ECO:0000256" key="3">
    <source>
        <dbReference type="ARBA" id="ARBA00022729"/>
    </source>
</evidence>
<keyword evidence="2" id="KW-0964">Secreted</keyword>
<organism evidence="8 9">
    <name type="scientific">Aldrovandia affinis</name>
    <dbReference type="NCBI Taxonomy" id="143900"/>
    <lineage>
        <taxon>Eukaryota</taxon>
        <taxon>Metazoa</taxon>
        <taxon>Chordata</taxon>
        <taxon>Craniata</taxon>
        <taxon>Vertebrata</taxon>
        <taxon>Euteleostomi</taxon>
        <taxon>Actinopterygii</taxon>
        <taxon>Neopterygii</taxon>
        <taxon>Teleostei</taxon>
        <taxon>Notacanthiformes</taxon>
        <taxon>Halosauridae</taxon>
        <taxon>Aldrovandia</taxon>
    </lineage>
</organism>
<evidence type="ECO:0000256" key="6">
    <source>
        <dbReference type="SAM" id="SignalP"/>
    </source>
</evidence>
<evidence type="ECO:0000256" key="5">
    <source>
        <dbReference type="SAM" id="MobiDB-lite"/>
    </source>
</evidence>
<feature type="region of interest" description="Disordered" evidence="5">
    <location>
        <begin position="241"/>
        <end position="268"/>
    </location>
</feature>
<feature type="compositionally biased region" description="Basic and acidic residues" evidence="5">
    <location>
        <begin position="146"/>
        <end position="155"/>
    </location>
</feature>
<evidence type="ECO:0000313" key="8">
    <source>
        <dbReference type="EMBL" id="KAJ8407017.1"/>
    </source>
</evidence>
<feature type="region of interest" description="Disordered" evidence="5">
    <location>
        <begin position="142"/>
        <end position="163"/>
    </location>
</feature>
<keyword evidence="3 6" id="KW-0732">Signal</keyword>
<keyword evidence="9" id="KW-1185">Reference proteome</keyword>
<feature type="coiled-coil region" evidence="4">
    <location>
        <begin position="179"/>
        <end position="206"/>
    </location>
</feature>